<evidence type="ECO:0000313" key="8">
    <source>
        <dbReference type="Proteomes" id="UP001595987"/>
    </source>
</evidence>
<feature type="region of interest" description="Disordered" evidence="6">
    <location>
        <begin position="182"/>
        <end position="202"/>
    </location>
</feature>
<dbReference type="PANTHER" id="PTHR34298">
    <property type="entry name" value="SEGREGATION AND CONDENSATION PROTEIN B"/>
    <property type="match status" value="1"/>
</dbReference>
<evidence type="ECO:0000313" key="7">
    <source>
        <dbReference type="EMBL" id="MFC4652598.1"/>
    </source>
</evidence>
<keyword evidence="3 5" id="KW-0159">Chromosome partition</keyword>
<proteinExistence type="inferred from homology"/>
<reference evidence="8" key="1">
    <citation type="journal article" date="2019" name="Int. J. Syst. Evol. Microbiol.">
        <title>The Global Catalogue of Microorganisms (GCM) 10K type strain sequencing project: providing services to taxonomists for standard genome sequencing and annotation.</title>
        <authorList>
            <consortium name="The Broad Institute Genomics Platform"/>
            <consortium name="The Broad Institute Genome Sequencing Center for Infectious Disease"/>
            <person name="Wu L."/>
            <person name="Ma J."/>
        </authorList>
    </citation>
    <scope>NUCLEOTIDE SEQUENCE [LARGE SCALE GENOMIC DNA]</scope>
    <source>
        <strain evidence="8">CCUG 63287</strain>
    </source>
</reference>
<feature type="compositionally biased region" description="Acidic residues" evidence="6">
    <location>
        <begin position="193"/>
        <end position="202"/>
    </location>
</feature>
<evidence type="ECO:0000256" key="4">
    <source>
        <dbReference type="ARBA" id="ARBA00023306"/>
    </source>
</evidence>
<evidence type="ECO:0000256" key="2">
    <source>
        <dbReference type="ARBA" id="ARBA00022618"/>
    </source>
</evidence>
<keyword evidence="8" id="KW-1185">Reference proteome</keyword>
<dbReference type="Proteomes" id="UP001595987">
    <property type="component" value="Unassembled WGS sequence"/>
</dbReference>
<keyword evidence="1 5" id="KW-0963">Cytoplasm</keyword>
<dbReference type="InterPro" id="IPR036388">
    <property type="entry name" value="WH-like_DNA-bd_sf"/>
</dbReference>
<comment type="similarity">
    <text evidence="5">Belongs to the ScpB family.</text>
</comment>
<keyword evidence="4 5" id="KW-0131">Cell cycle</keyword>
<comment type="subcellular location">
    <subcellularLocation>
        <location evidence="5">Cytoplasm</location>
    </subcellularLocation>
    <text evidence="5">Associated with two foci at the outer edges of the nucleoid region in young cells, and at four foci within both cell halves in older cells.</text>
</comment>
<dbReference type="RefSeq" id="WP_213535939.1">
    <property type="nucleotide sequence ID" value="NZ_BOVQ01000005.1"/>
</dbReference>
<comment type="caution">
    <text evidence="7">The sequence shown here is derived from an EMBL/GenBank/DDBJ whole genome shotgun (WGS) entry which is preliminary data.</text>
</comment>
<dbReference type="Gene3D" id="1.10.10.10">
    <property type="entry name" value="Winged helix-like DNA-binding domain superfamily/Winged helix DNA-binding domain"/>
    <property type="match status" value="2"/>
</dbReference>
<accession>A0ABV9JF82</accession>
<dbReference type="PANTHER" id="PTHR34298:SF2">
    <property type="entry name" value="SEGREGATION AND CONDENSATION PROTEIN B"/>
    <property type="match status" value="1"/>
</dbReference>
<sequence length="202" mass="22634">MNKTATCELLLFVSGEAGLTLSELATLTELSKQACQQQIEHLQEKYQKDGESALTIIETAGKYRLSSKEEFADILKNYAKTPLNQSLSKSALEVLSIIAYKQPLTRLEVDMLRGVNSSGVLSTLRAYDLIEKQGELEAPGRPSLYGTTEFFLDYIGINDLSELPEVDETEFLAEKQVLFGEENTENLANEELSKEEEERENQ</sequence>
<gene>
    <name evidence="5 7" type="primary">scpB</name>
    <name evidence="7" type="ORF">ACFO26_06715</name>
</gene>
<comment type="function">
    <text evidence="5">Participates in chromosomal partition during cell division. May act via the formation of a condensin-like complex containing Smc and ScpA that pull DNA away from mid-cell into both cell halves.</text>
</comment>
<dbReference type="PIRSF" id="PIRSF019345">
    <property type="entry name" value="ScpB"/>
    <property type="match status" value="1"/>
</dbReference>
<dbReference type="InterPro" id="IPR036390">
    <property type="entry name" value="WH_DNA-bd_sf"/>
</dbReference>
<dbReference type="EMBL" id="JBHSGD010000005">
    <property type="protein sequence ID" value="MFC4652598.1"/>
    <property type="molecule type" value="Genomic_DNA"/>
</dbReference>
<dbReference type="NCBIfam" id="TIGR00281">
    <property type="entry name" value="SMC-Scp complex subunit ScpB"/>
    <property type="match status" value="1"/>
</dbReference>
<evidence type="ECO:0000256" key="3">
    <source>
        <dbReference type="ARBA" id="ARBA00022829"/>
    </source>
</evidence>
<evidence type="ECO:0000256" key="5">
    <source>
        <dbReference type="HAMAP-Rule" id="MF_01804"/>
    </source>
</evidence>
<dbReference type="Pfam" id="PF04079">
    <property type="entry name" value="SMC_ScpB"/>
    <property type="match status" value="1"/>
</dbReference>
<evidence type="ECO:0000256" key="1">
    <source>
        <dbReference type="ARBA" id="ARBA00022490"/>
    </source>
</evidence>
<evidence type="ECO:0000256" key="6">
    <source>
        <dbReference type="SAM" id="MobiDB-lite"/>
    </source>
</evidence>
<dbReference type="HAMAP" id="MF_01804">
    <property type="entry name" value="ScpB"/>
    <property type="match status" value="1"/>
</dbReference>
<protein>
    <recommendedName>
        <fullName evidence="5">Segregation and condensation protein B</fullName>
    </recommendedName>
</protein>
<dbReference type="InterPro" id="IPR005234">
    <property type="entry name" value="ScpB_csome_segregation"/>
</dbReference>
<name>A0ABV9JF82_9LACT</name>
<organism evidence="7 8">
    <name type="scientific">Lactococcus nasutitermitis</name>
    <dbReference type="NCBI Taxonomy" id="1652957"/>
    <lineage>
        <taxon>Bacteria</taxon>
        <taxon>Bacillati</taxon>
        <taxon>Bacillota</taxon>
        <taxon>Bacilli</taxon>
        <taxon>Lactobacillales</taxon>
        <taxon>Streptococcaceae</taxon>
        <taxon>Lactococcus</taxon>
    </lineage>
</organism>
<comment type="subunit">
    <text evidence="5">Homodimer. Homodimerization may be required to stabilize the binding of ScpA to the Smc head domains. Component of a cohesin-like complex composed of ScpA, ScpB and the Smc homodimer, in which ScpA and ScpB bind to the head domain of Smc. The presence of the three proteins is required for the association of the complex with DNA.</text>
</comment>
<dbReference type="SUPFAM" id="SSF46785">
    <property type="entry name" value="Winged helix' DNA-binding domain"/>
    <property type="match status" value="2"/>
</dbReference>
<keyword evidence="2 5" id="KW-0132">Cell division</keyword>